<accession>A0ABD2BSD8</accession>
<evidence type="ECO:0000256" key="1">
    <source>
        <dbReference type="ARBA" id="ARBA00004479"/>
    </source>
</evidence>
<evidence type="ECO:0000313" key="11">
    <source>
        <dbReference type="Proteomes" id="UP001607302"/>
    </source>
</evidence>
<feature type="transmembrane region" description="Helical" evidence="8">
    <location>
        <begin position="130"/>
        <end position="151"/>
    </location>
</feature>
<evidence type="ECO:0000256" key="2">
    <source>
        <dbReference type="ARBA" id="ARBA00006986"/>
    </source>
</evidence>
<organism evidence="10 11">
    <name type="scientific">Vespula squamosa</name>
    <name type="common">Southern yellow jacket</name>
    <name type="synonym">Wasp</name>
    <dbReference type="NCBI Taxonomy" id="30214"/>
    <lineage>
        <taxon>Eukaryota</taxon>
        <taxon>Metazoa</taxon>
        <taxon>Ecdysozoa</taxon>
        <taxon>Arthropoda</taxon>
        <taxon>Hexapoda</taxon>
        <taxon>Insecta</taxon>
        <taxon>Pterygota</taxon>
        <taxon>Neoptera</taxon>
        <taxon>Endopterygota</taxon>
        <taxon>Hymenoptera</taxon>
        <taxon>Apocrita</taxon>
        <taxon>Aculeata</taxon>
        <taxon>Vespoidea</taxon>
        <taxon>Vespidae</taxon>
        <taxon>Vespinae</taxon>
        <taxon>Vespula</taxon>
    </lineage>
</organism>
<keyword evidence="6 8" id="KW-0472">Membrane</keyword>
<comment type="subcellular location">
    <subcellularLocation>
        <location evidence="1">Membrane</location>
        <topology evidence="1">Single-pass type I membrane protein</topology>
    </subcellularLocation>
</comment>
<dbReference type="PANTHER" id="PTHR28607">
    <property type="entry name" value="EXPRESSED PROTEIN"/>
    <property type="match status" value="1"/>
</dbReference>
<evidence type="ECO:0000256" key="4">
    <source>
        <dbReference type="ARBA" id="ARBA00022729"/>
    </source>
</evidence>
<name>A0ABD2BSD8_VESSQ</name>
<protein>
    <submittedName>
        <fullName evidence="10">Membrane protein FAM174-like</fullName>
    </submittedName>
</protein>
<dbReference type="Proteomes" id="UP001607302">
    <property type="component" value="Unassembled WGS sequence"/>
</dbReference>
<comment type="similarity">
    <text evidence="2">Belongs to the FAM174 family.</text>
</comment>
<reference evidence="10 11" key="1">
    <citation type="journal article" date="2024" name="Ann. Entomol. Soc. Am.">
        <title>Genomic analyses of the southern and eastern yellowjacket wasps (Hymenoptera: Vespidae) reveal evolutionary signatures of social life.</title>
        <authorList>
            <person name="Catto M.A."/>
            <person name="Caine P.B."/>
            <person name="Orr S.E."/>
            <person name="Hunt B.G."/>
            <person name="Goodisman M.A.D."/>
        </authorList>
    </citation>
    <scope>NUCLEOTIDE SEQUENCE [LARGE SCALE GENOMIC DNA]</scope>
    <source>
        <strain evidence="10">233</strain>
        <tissue evidence="10">Head and thorax</tissue>
    </source>
</reference>
<proteinExistence type="inferred from homology"/>
<dbReference type="InterPro" id="IPR009565">
    <property type="entry name" value="FAM174-like"/>
</dbReference>
<feature type="chain" id="PRO_5044826293" evidence="9">
    <location>
        <begin position="29"/>
        <end position="209"/>
    </location>
</feature>
<feature type="signal peptide" evidence="9">
    <location>
        <begin position="1"/>
        <end position="28"/>
    </location>
</feature>
<evidence type="ECO:0000256" key="7">
    <source>
        <dbReference type="ARBA" id="ARBA00023180"/>
    </source>
</evidence>
<evidence type="ECO:0000256" key="6">
    <source>
        <dbReference type="ARBA" id="ARBA00023136"/>
    </source>
</evidence>
<keyword evidence="7" id="KW-0325">Glycoprotein</keyword>
<keyword evidence="11" id="KW-1185">Reference proteome</keyword>
<keyword evidence="4 9" id="KW-0732">Signal</keyword>
<evidence type="ECO:0000256" key="3">
    <source>
        <dbReference type="ARBA" id="ARBA00022692"/>
    </source>
</evidence>
<dbReference type="EMBL" id="JAUDFV010000064">
    <property type="protein sequence ID" value="KAL2735213.1"/>
    <property type="molecule type" value="Genomic_DNA"/>
</dbReference>
<dbReference type="AlphaFoldDB" id="A0ABD2BSD8"/>
<dbReference type="GO" id="GO:0016020">
    <property type="term" value="C:membrane"/>
    <property type="evidence" value="ECO:0007669"/>
    <property type="project" value="UniProtKB-SubCell"/>
</dbReference>
<sequence>MTRFKIQRMKFFIFLSIFLLGQIAVCSGTFRERSVGREVSLTKSVINGEVLSSSIEKKQYNEAPSSSLPSSSSSLTKVIDDGNMGGNEKPPTNITSKSFVEVSNGTIQTTTLTSKEHITEGHLTSLNSGALLRGFCVFIGLSILVMAYIVFRSFRFSRTRAQMIRKYGILAHRQDVEMRPLPLEEEDDEDTTVFDASNVLTNNVQHQNL</sequence>
<evidence type="ECO:0000256" key="5">
    <source>
        <dbReference type="ARBA" id="ARBA00022989"/>
    </source>
</evidence>
<comment type="caution">
    <text evidence="10">The sequence shown here is derived from an EMBL/GenBank/DDBJ whole genome shotgun (WGS) entry which is preliminary data.</text>
</comment>
<dbReference type="PANTHER" id="PTHR28607:SF4">
    <property type="entry name" value="TRANSMEMBRANE PROTEIN"/>
    <property type="match status" value="1"/>
</dbReference>
<keyword evidence="5 8" id="KW-1133">Transmembrane helix</keyword>
<evidence type="ECO:0000256" key="9">
    <source>
        <dbReference type="SAM" id="SignalP"/>
    </source>
</evidence>
<evidence type="ECO:0000256" key="8">
    <source>
        <dbReference type="SAM" id="Phobius"/>
    </source>
</evidence>
<keyword evidence="3 8" id="KW-0812">Transmembrane</keyword>
<evidence type="ECO:0000313" key="10">
    <source>
        <dbReference type="EMBL" id="KAL2735213.1"/>
    </source>
</evidence>
<gene>
    <name evidence="10" type="ORF">V1478_002853</name>
</gene>
<dbReference type="Pfam" id="PF06679">
    <property type="entry name" value="DUF1180"/>
    <property type="match status" value="1"/>
</dbReference>